<organism evidence="3 4">
    <name type="scientific">Candidatus Nomurabacteria bacterium RIFCSPHIGHO2_02_FULL_38_15</name>
    <dbReference type="NCBI Taxonomy" id="1801752"/>
    <lineage>
        <taxon>Bacteria</taxon>
        <taxon>Candidatus Nomuraibacteriota</taxon>
    </lineage>
</organism>
<proteinExistence type="predicted"/>
<evidence type="ECO:0000313" key="4">
    <source>
        <dbReference type="Proteomes" id="UP000179686"/>
    </source>
</evidence>
<sequence length="697" mass="75052">MKLFSKSIGARTIGLAFKFLLLIFFIFPNAFALAQTNSNVTITNYTDVSPGVVGTLTVATESVSPELGTVTITGNLKYEFPPQPQSITFTLKNFDGKGSFKDFTISGTSNSPDAINATFSNVPLDKSSKTSTLATKDRFLITSKVDKGVDFFFPGDKTYLTFNTFIEPKKDDPSTKKDTSTKDPGTTIVVPDGKAYTQSIVVTGSKLISAGTIKARAKATVDFAALTLLPTSHYTPIYISLAQLDDQEKVVDYKISEWKEIEDPDAPRYDSMVLGASKYSLNVEKGKTYTFKVWGASTPNSKINEGEYLGMFIINADYLFGKKVTNTAPGIRGVDQKTLDDIWSSITGTFNPGEIEFFKVSTGEIVGTGSDDAYIFLSKIPGLANTKKLGADKATYYEAFDPTVDGAFSKYISIFINMIYGFIALLAVINIIRYGLSLMVTSATPFAIKENKSMIWNSGVALLIALGSYLLLNTINPNLTSWNILTEKISVPGEAVDFKAALEQELVENPTAVTDLSKYVLEGTFENPKPSNAGVKTCADKLNAGEKVTKIEVTAVAPNSPDNKLAVYTKDGLCASVLANIGYKGTTTWPISALKKTPKGANGPDKGGKSVTEKSRTRLPKSNLEPAICSGAGGKKFNCGAAFIETGITNENGQLRFIGIHGQGNNKVGTSAGCIKIKNDDLVLLAKHLVGVDIYIK</sequence>
<evidence type="ECO:0000313" key="3">
    <source>
        <dbReference type="EMBL" id="OGI71848.1"/>
    </source>
</evidence>
<dbReference type="EMBL" id="MFUC01000019">
    <property type="protein sequence ID" value="OGI71848.1"/>
    <property type="molecule type" value="Genomic_DNA"/>
</dbReference>
<feature type="transmembrane region" description="Helical" evidence="2">
    <location>
        <begin position="453"/>
        <end position="472"/>
    </location>
</feature>
<accession>A0A1F6VQD6</accession>
<evidence type="ECO:0000256" key="2">
    <source>
        <dbReference type="SAM" id="Phobius"/>
    </source>
</evidence>
<reference evidence="3 4" key="1">
    <citation type="journal article" date="2016" name="Nat. Commun.">
        <title>Thousands of microbial genomes shed light on interconnected biogeochemical processes in an aquifer system.</title>
        <authorList>
            <person name="Anantharaman K."/>
            <person name="Brown C.T."/>
            <person name="Hug L.A."/>
            <person name="Sharon I."/>
            <person name="Castelle C.J."/>
            <person name="Probst A.J."/>
            <person name="Thomas B.C."/>
            <person name="Singh A."/>
            <person name="Wilkins M.J."/>
            <person name="Karaoz U."/>
            <person name="Brodie E.L."/>
            <person name="Williams K.H."/>
            <person name="Hubbard S.S."/>
            <person name="Banfield J.F."/>
        </authorList>
    </citation>
    <scope>NUCLEOTIDE SEQUENCE [LARGE SCALE GENOMIC DNA]</scope>
</reference>
<evidence type="ECO:0000256" key="1">
    <source>
        <dbReference type="SAM" id="MobiDB-lite"/>
    </source>
</evidence>
<feature type="region of interest" description="Disordered" evidence="1">
    <location>
        <begin position="593"/>
        <end position="619"/>
    </location>
</feature>
<protein>
    <submittedName>
        <fullName evidence="3">Uncharacterized protein</fullName>
    </submittedName>
</protein>
<dbReference type="Proteomes" id="UP000179686">
    <property type="component" value="Unassembled WGS sequence"/>
</dbReference>
<dbReference type="AlphaFoldDB" id="A0A1F6VQD6"/>
<gene>
    <name evidence="3" type="ORF">A3J61_00770</name>
</gene>
<name>A0A1F6VQD6_9BACT</name>
<comment type="caution">
    <text evidence="3">The sequence shown here is derived from an EMBL/GenBank/DDBJ whole genome shotgun (WGS) entry which is preliminary data.</text>
</comment>
<keyword evidence="2" id="KW-1133">Transmembrane helix</keyword>
<dbReference type="STRING" id="1801752.A3J61_00770"/>
<keyword evidence="2" id="KW-0812">Transmembrane</keyword>
<keyword evidence="2" id="KW-0472">Membrane</keyword>
<feature type="transmembrane region" description="Helical" evidence="2">
    <location>
        <begin position="411"/>
        <end position="432"/>
    </location>
</feature>
<feature type="compositionally biased region" description="Basic and acidic residues" evidence="1">
    <location>
        <begin position="606"/>
        <end position="616"/>
    </location>
</feature>